<dbReference type="RefSeq" id="XP_013439755.1">
    <property type="nucleotide sequence ID" value="XM_013584301.1"/>
</dbReference>
<dbReference type="Gene3D" id="6.10.140.1230">
    <property type="match status" value="1"/>
</dbReference>
<dbReference type="GeneID" id="25471629"/>
<dbReference type="PANTHER" id="PTHR10476">
    <property type="entry name" value="CHARGED MULTIVESICULAR BODY PROTEIN"/>
    <property type="match status" value="1"/>
</dbReference>
<dbReference type="GO" id="GO:0007034">
    <property type="term" value="P:vacuolar transport"/>
    <property type="evidence" value="ECO:0007669"/>
    <property type="project" value="InterPro"/>
</dbReference>
<organism evidence="2 3">
    <name type="scientific">Eimeria necatrix</name>
    <dbReference type="NCBI Taxonomy" id="51315"/>
    <lineage>
        <taxon>Eukaryota</taxon>
        <taxon>Sar</taxon>
        <taxon>Alveolata</taxon>
        <taxon>Apicomplexa</taxon>
        <taxon>Conoidasida</taxon>
        <taxon>Coccidia</taxon>
        <taxon>Eucoccidiorida</taxon>
        <taxon>Eimeriorina</taxon>
        <taxon>Eimeriidae</taxon>
        <taxon>Eimeria</taxon>
    </lineage>
</organism>
<proteinExistence type="predicted"/>
<evidence type="ECO:0000313" key="3">
    <source>
        <dbReference type="Proteomes" id="UP000030754"/>
    </source>
</evidence>
<reference evidence="2" key="2">
    <citation type="submission" date="2013-10" db="EMBL/GenBank/DDBJ databases">
        <authorList>
            <person name="Aslett M."/>
        </authorList>
    </citation>
    <scope>NUCLEOTIDE SEQUENCE [LARGE SCALE GENOMIC DNA]</scope>
    <source>
        <strain evidence="2">Houghton</strain>
    </source>
</reference>
<dbReference type="EMBL" id="HG722451">
    <property type="protein sequence ID" value="CDJ62393.1"/>
    <property type="molecule type" value="Genomic_DNA"/>
</dbReference>
<feature type="region of interest" description="Disordered" evidence="1">
    <location>
        <begin position="194"/>
        <end position="232"/>
    </location>
</feature>
<dbReference type="VEuPathDB" id="ToxoDB:ENH_00014470"/>
<protein>
    <submittedName>
        <fullName evidence="2">Charged multivesicular body protein 1a, related</fullName>
    </submittedName>
</protein>
<reference evidence="2" key="1">
    <citation type="submission" date="2013-10" db="EMBL/GenBank/DDBJ databases">
        <title>Genomic analysis of the causative agents of coccidiosis in chickens.</title>
        <authorList>
            <person name="Reid A.J."/>
            <person name="Blake D."/>
            <person name="Billington K."/>
            <person name="Browne H."/>
            <person name="Dunn M."/>
            <person name="Hung S."/>
            <person name="Kawahara F."/>
            <person name="Miranda-Saavedra D."/>
            <person name="Mourier T."/>
            <person name="Nagra H."/>
            <person name="Otto T.D."/>
            <person name="Rawlings N."/>
            <person name="Sanchez A."/>
            <person name="Sanders M."/>
            <person name="Subramaniam C."/>
            <person name="Tay Y."/>
            <person name="Dear P."/>
            <person name="Doerig C."/>
            <person name="Gruber A."/>
            <person name="Parkinson J."/>
            <person name="Shirley M."/>
            <person name="Wan K.L."/>
            <person name="Berriman M."/>
            <person name="Tomley F."/>
            <person name="Pain A."/>
        </authorList>
    </citation>
    <scope>NUCLEOTIDE SEQUENCE [LARGE SCALE GENOMIC DNA]</scope>
    <source>
        <strain evidence="2">Houghton</strain>
    </source>
</reference>
<dbReference type="OrthoDB" id="10266568at2759"/>
<evidence type="ECO:0000313" key="2">
    <source>
        <dbReference type="EMBL" id="CDJ62393.1"/>
    </source>
</evidence>
<accession>U6MH45</accession>
<gene>
    <name evidence="2" type="ORF">ENH_00014470</name>
</gene>
<evidence type="ECO:0000256" key="1">
    <source>
        <dbReference type="SAM" id="MobiDB-lite"/>
    </source>
</evidence>
<dbReference type="AlphaFoldDB" id="U6MH45"/>
<keyword evidence="3" id="KW-1185">Reference proteome</keyword>
<sequence length="232" mass="25687">MGNHHSVLPVILDLRIKARELKRQSDRCYRESLQEREKIRRALLRQNQEGARIFAQNYVRKKQEGLNSLHMSSKLEAVASRLDGAHRSHQASRLTTRIHSVASGLSGALRKLDSSSSLREIELFSKLFDDLDVRSDSVSSLLDASTSSAVPAQQVDKVLTEVASTFGISLEDQPEGFEGVCTPQKEQLYRQRAMGDSSAVYTPQANGPNRLLGKGIEGRKEPRGTKEVASGC</sequence>
<dbReference type="InterPro" id="IPR005024">
    <property type="entry name" value="Snf7_fam"/>
</dbReference>
<name>U6MH45_9EIME</name>
<dbReference type="Proteomes" id="UP000030754">
    <property type="component" value="Unassembled WGS sequence"/>
</dbReference>
<feature type="compositionally biased region" description="Basic and acidic residues" evidence="1">
    <location>
        <begin position="216"/>
        <end position="226"/>
    </location>
</feature>